<reference evidence="2" key="1">
    <citation type="journal article" date="2023" name="Mol. Phylogenet. Evol.">
        <title>Genome-scale phylogeny and comparative genomics of the fungal order Sordariales.</title>
        <authorList>
            <person name="Hensen N."/>
            <person name="Bonometti L."/>
            <person name="Westerberg I."/>
            <person name="Brannstrom I.O."/>
            <person name="Guillou S."/>
            <person name="Cros-Aarteil S."/>
            <person name="Calhoun S."/>
            <person name="Haridas S."/>
            <person name="Kuo A."/>
            <person name="Mondo S."/>
            <person name="Pangilinan J."/>
            <person name="Riley R."/>
            <person name="LaButti K."/>
            <person name="Andreopoulos B."/>
            <person name="Lipzen A."/>
            <person name="Chen C."/>
            <person name="Yan M."/>
            <person name="Daum C."/>
            <person name="Ng V."/>
            <person name="Clum A."/>
            <person name="Steindorff A."/>
            <person name="Ohm R.A."/>
            <person name="Martin F."/>
            <person name="Silar P."/>
            <person name="Natvig D.O."/>
            <person name="Lalanne C."/>
            <person name="Gautier V."/>
            <person name="Ament-Velasquez S.L."/>
            <person name="Kruys A."/>
            <person name="Hutchinson M.I."/>
            <person name="Powell A.J."/>
            <person name="Barry K."/>
            <person name="Miller A.N."/>
            <person name="Grigoriev I.V."/>
            <person name="Debuchy R."/>
            <person name="Gladieux P."/>
            <person name="Hiltunen Thoren M."/>
            <person name="Johannesson H."/>
        </authorList>
    </citation>
    <scope>NUCLEOTIDE SEQUENCE [LARGE SCALE GENOMIC DNA]</scope>
    <source>
        <strain evidence="2">CBS 340.73</strain>
    </source>
</reference>
<accession>A0AAN6S736</accession>
<proteinExistence type="predicted"/>
<dbReference type="EMBL" id="MU853775">
    <property type="protein sequence ID" value="KAK3942261.1"/>
    <property type="molecule type" value="Genomic_DNA"/>
</dbReference>
<evidence type="ECO:0000313" key="1">
    <source>
        <dbReference type="EMBL" id="KAK3942261.1"/>
    </source>
</evidence>
<keyword evidence="2" id="KW-1185">Reference proteome</keyword>
<evidence type="ECO:0000313" key="2">
    <source>
        <dbReference type="Proteomes" id="UP001303473"/>
    </source>
</evidence>
<sequence>MLTHLTSTGSLFAAAGISMAIWISLALARISPHDISFFFLLAFQLSQCQSSGVYDEPFIYKKRGEREERKHKFDDDRFLGVKREILTPSGVRRAIWTYL</sequence>
<gene>
    <name evidence="1" type="ORF">QBC46DRAFT_78176</name>
</gene>
<dbReference type="AlphaFoldDB" id="A0AAN6S736"/>
<name>A0AAN6S736_9PEZI</name>
<comment type="caution">
    <text evidence="1">The sequence shown here is derived from an EMBL/GenBank/DDBJ whole genome shotgun (WGS) entry which is preliminary data.</text>
</comment>
<protein>
    <submittedName>
        <fullName evidence="1">Uncharacterized protein</fullName>
    </submittedName>
</protein>
<organism evidence="1 2">
    <name type="scientific">Diplogelasinospora grovesii</name>
    <dbReference type="NCBI Taxonomy" id="303347"/>
    <lineage>
        <taxon>Eukaryota</taxon>
        <taxon>Fungi</taxon>
        <taxon>Dikarya</taxon>
        <taxon>Ascomycota</taxon>
        <taxon>Pezizomycotina</taxon>
        <taxon>Sordariomycetes</taxon>
        <taxon>Sordariomycetidae</taxon>
        <taxon>Sordariales</taxon>
        <taxon>Diplogelasinosporaceae</taxon>
        <taxon>Diplogelasinospora</taxon>
    </lineage>
</organism>
<dbReference type="Proteomes" id="UP001303473">
    <property type="component" value="Unassembled WGS sequence"/>
</dbReference>